<dbReference type="Pfam" id="PF00408">
    <property type="entry name" value="PGM_PMM_IV"/>
    <property type="match status" value="1"/>
</dbReference>
<dbReference type="GO" id="GO:0016853">
    <property type="term" value="F:isomerase activity"/>
    <property type="evidence" value="ECO:0007669"/>
    <property type="project" value="UniProtKB-KW"/>
</dbReference>
<dbReference type="PANTHER" id="PTHR45745">
    <property type="entry name" value="PHOSPHOMANNOMUTASE 45A"/>
    <property type="match status" value="1"/>
</dbReference>
<feature type="domain" description="Alpha-D-phosphohexomutase alpha/beta/alpha" evidence="10">
    <location>
        <begin position="222"/>
        <end position="325"/>
    </location>
</feature>
<evidence type="ECO:0000313" key="12">
    <source>
        <dbReference type="EMBL" id="WGK68105.1"/>
    </source>
</evidence>
<dbReference type="PRINTS" id="PR00509">
    <property type="entry name" value="PGMPMM"/>
</dbReference>
<dbReference type="Proteomes" id="UP001228690">
    <property type="component" value="Chromosome"/>
</dbReference>
<evidence type="ECO:0000313" key="13">
    <source>
        <dbReference type="Proteomes" id="UP001228690"/>
    </source>
</evidence>
<proteinExistence type="inferred from homology"/>
<comment type="similarity">
    <text evidence="2 7">Belongs to the phosphohexose mutase family.</text>
</comment>
<dbReference type="Pfam" id="PF02878">
    <property type="entry name" value="PGM_PMM_I"/>
    <property type="match status" value="1"/>
</dbReference>
<keyword evidence="4 7" id="KW-0479">Metal-binding</keyword>
<dbReference type="Pfam" id="PF02880">
    <property type="entry name" value="PGM_PMM_III"/>
    <property type="match status" value="1"/>
</dbReference>
<name>A0ABY8MDQ7_9SPIO</name>
<evidence type="ECO:0000256" key="6">
    <source>
        <dbReference type="ARBA" id="ARBA00023235"/>
    </source>
</evidence>
<dbReference type="Gene3D" id="3.40.120.10">
    <property type="entry name" value="Alpha-D-Glucose-1,6-Bisphosphate, subunit A, domain 3"/>
    <property type="match status" value="3"/>
</dbReference>
<dbReference type="InterPro" id="IPR005843">
    <property type="entry name" value="A-D-PHexomutase_C"/>
</dbReference>
<evidence type="ECO:0000256" key="7">
    <source>
        <dbReference type="RuleBase" id="RU004326"/>
    </source>
</evidence>
<evidence type="ECO:0000256" key="4">
    <source>
        <dbReference type="ARBA" id="ARBA00022723"/>
    </source>
</evidence>
<accession>A0ABY8MDQ7</accession>
<dbReference type="InterPro" id="IPR005841">
    <property type="entry name" value="Alpha-D-phosphohexomutase_SF"/>
</dbReference>
<evidence type="ECO:0000259" key="9">
    <source>
        <dbReference type="Pfam" id="PF02878"/>
    </source>
</evidence>
<evidence type="ECO:0000256" key="1">
    <source>
        <dbReference type="ARBA" id="ARBA00001946"/>
    </source>
</evidence>
<evidence type="ECO:0000259" key="8">
    <source>
        <dbReference type="Pfam" id="PF00408"/>
    </source>
</evidence>
<evidence type="ECO:0000259" key="11">
    <source>
        <dbReference type="Pfam" id="PF02880"/>
    </source>
</evidence>
<dbReference type="InterPro" id="IPR005844">
    <property type="entry name" value="A-D-PHexomutase_a/b/a-I"/>
</dbReference>
<dbReference type="EC" id="5.4.2.-" evidence="12"/>
<dbReference type="InterPro" id="IPR016066">
    <property type="entry name" value="A-D-PHexomutase_CS"/>
</dbReference>
<keyword evidence="6 12" id="KW-0413">Isomerase</keyword>
<dbReference type="CDD" id="cd05799">
    <property type="entry name" value="PGM2"/>
    <property type="match status" value="1"/>
</dbReference>
<dbReference type="InterPro" id="IPR005845">
    <property type="entry name" value="A-D-PHexomutase_a/b/a-II"/>
</dbReference>
<protein>
    <submittedName>
        <fullName evidence="12">Phospho-sugar mutase</fullName>
        <ecNumber evidence="12">5.4.2.-</ecNumber>
    </submittedName>
</protein>
<dbReference type="InterPro" id="IPR005846">
    <property type="entry name" value="A-D-PHexomutase_a/b/a-III"/>
</dbReference>
<evidence type="ECO:0000256" key="2">
    <source>
        <dbReference type="ARBA" id="ARBA00010231"/>
    </source>
</evidence>
<feature type="domain" description="Alpha-D-phosphohexomutase alpha/beta/alpha" evidence="11">
    <location>
        <begin position="340"/>
        <end position="466"/>
    </location>
</feature>
<dbReference type="SUPFAM" id="SSF53738">
    <property type="entry name" value="Phosphoglucomutase, first 3 domains"/>
    <property type="match status" value="3"/>
</dbReference>
<evidence type="ECO:0000256" key="5">
    <source>
        <dbReference type="ARBA" id="ARBA00022842"/>
    </source>
</evidence>
<dbReference type="Gene3D" id="3.30.310.50">
    <property type="entry name" value="Alpha-D-phosphohexomutase, C-terminal domain"/>
    <property type="match status" value="1"/>
</dbReference>
<dbReference type="RefSeq" id="WP_326926270.1">
    <property type="nucleotide sequence ID" value="NZ_CP123443.1"/>
</dbReference>
<keyword evidence="13" id="KW-1185">Reference proteome</keyword>
<dbReference type="InterPro" id="IPR036900">
    <property type="entry name" value="A-D-PHexomutase_C_sf"/>
</dbReference>
<keyword evidence="3" id="KW-0597">Phosphoprotein</keyword>
<organism evidence="12 13">
    <name type="scientific">Candidatus Haliotispira prima</name>
    <dbReference type="NCBI Taxonomy" id="3034016"/>
    <lineage>
        <taxon>Bacteria</taxon>
        <taxon>Pseudomonadati</taxon>
        <taxon>Spirochaetota</taxon>
        <taxon>Spirochaetia</taxon>
        <taxon>Spirochaetales</taxon>
        <taxon>Spirochaetaceae</taxon>
        <taxon>Candidatus Haliotispira</taxon>
    </lineage>
</organism>
<feature type="domain" description="Alpha-D-phosphohexomutase C-terminal" evidence="8">
    <location>
        <begin position="516"/>
        <end position="573"/>
    </location>
</feature>
<comment type="cofactor">
    <cofactor evidence="1">
        <name>Mg(2+)</name>
        <dbReference type="ChEBI" id="CHEBI:18420"/>
    </cofactor>
</comment>
<evidence type="ECO:0000256" key="3">
    <source>
        <dbReference type="ARBA" id="ARBA00022553"/>
    </source>
</evidence>
<sequence length="599" mass="66772">MKDRNMAQICALAEKYVQEEQFSVFRSQVQDLLQQLRQNPDNKQVADELYERFYRSLAFGTGGLRGEIGGGLNRLNCYTIRKATHGMAQYICENVPKDRWHVCLAYDSRNYSDIFAKEAALILAANGIRSTLFTGLRPTPELSFAVRRLGCCGGIVVTASHNPAKYNGYKVYWDDGSQVVAPHDKGIIEKVHAVDGPLPVISEEEAVQKGLLHRIDKEIDEPYIEMVAGLSLRPEQVRQHAAGLELVYTPLHGAGRHSVETVLKKMGVNVFTVPEQAEPDGNFPTTPFPNPEIAPAMALALKYAKQRKADLVLGTDPDSDRLGIAVPDAGNHNEYVLISGNQLGAMLCDYLFLTHKELGTLPANAAFINTIVTSNLQNRIAQAYGVKDFKVLTGFKFIGALMREWEEDGNYQYVFGCEESYGFLVGTDVRDKDAVSASAITVEMTLWNLQQGRSLLEYLNDIYRRYGYYRETLIDHYFEGSQGTAIMNKMMDNLRADNPKSIGAIEIKAVKDYLARTTTLANGQVNQDIHLPESNVLQYYGTDGSIITARPSGTEPKIKFYASCASECKDLARAEEETLAKISTVEKFMHQQIETARQS</sequence>
<feature type="domain" description="Alpha-D-phosphohexomutase alpha/beta/alpha" evidence="9">
    <location>
        <begin position="58"/>
        <end position="193"/>
    </location>
</feature>
<keyword evidence="5 7" id="KW-0460">Magnesium</keyword>
<dbReference type="EMBL" id="CP123443">
    <property type="protein sequence ID" value="WGK68105.1"/>
    <property type="molecule type" value="Genomic_DNA"/>
</dbReference>
<dbReference type="SUPFAM" id="SSF55957">
    <property type="entry name" value="Phosphoglucomutase, C-terminal domain"/>
    <property type="match status" value="1"/>
</dbReference>
<evidence type="ECO:0000259" key="10">
    <source>
        <dbReference type="Pfam" id="PF02879"/>
    </source>
</evidence>
<dbReference type="PANTHER" id="PTHR45745:SF1">
    <property type="entry name" value="PHOSPHOGLUCOMUTASE 2B-RELATED"/>
    <property type="match status" value="1"/>
</dbReference>
<reference evidence="12 13" key="1">
    <citation type="submission" date="2023-04" db="EMBL/GenBank/DDBJ databases">
        <title>Spirochaete genome identified in red abalone sample constitutes a novel genus.</title>
        <authorList>
            <person name="Sharma S.P."/>
            <person name="Purcell C.M."/>
            <person name="Hyde J.R."/>
            <person name="Severin A.J."/>
        </authorList>
    </citation>
    <scope>NUCLEOTIDE SEQUENCE [LARGE SCALE GENOMIC DNA]</scope>
    <source>
        <strain evidence="12 13">SP-2023</strain>
    </source>
</reference>
<dbReference type="InterPro" id="IPR016055">
    <property type="entry name" value="A-D-PHexomutase_a/b/a-I/II/III"/>
</dbReference>
<dbReference type="Pfam" id="PF02879">
    <property type="entry name" value="PGM_PMM_II"/>
    <property type="match status" value="1"/>
</dbReference>
<gene>
    <name evidence="12" type="ORF">P0082_06370</name>
</gene>
<dbReference type="PROSITE" id="PS00710">
    <property type="entry name" value="PGM_PMM"/>
    <property type="match status" value="1"/>
</dbReference>